<protein>
    <submittedName>
        <fullName evidence="3">Dehydrogenase</fullName>
        <ecNumber evidence="3">1.-.-.-</ecNumber>
    </submittedName>
</protein>
<name>A0A123SP38_STRSU</name>
<evidence type="ECO:0000313" key="3">
    <source>
        <dbReference type="EMBL" id="CYU40126.1"/>
    </source>
</evidence>
<organism evidence="3 4">
    <name type="scientific">Streptococcus suis</name>
    <dbReference type="NCBI Taxonomy" id="1307"/>
    <lineage>
        <taxon>Bacteria</taxon>
        <taxon>Bacillati</taxon>
        <taxon>Bacillota</taxon>
        <taxon>Bacilli</taxon>
        <taxon>Lactobacillales</taxon>
        <taxon>Streptococcaceae</taxon>
        <taxon>Streptococcus</taxon>
    </lineage>
</organism>
<evidence type="ECO:0000256" key="2">
    <source>
        <dbReference type="ARBA" id="ARBA00023002"/>
    </source>
</evidence>
<dbReference type="SUPFAM" id="SSF51735">
    <property type="entry name" value="NAD(P)-binding Rossmann-fold domains"/>
    <property type="match status" value="1"/>
</dbReference>
<dbReference type="InterPro" id="IPR036291">
    <property type="entry name" value="NAD(P)-bd_dom_sf"/>
</dbReference>
<comment type="similarity">
    <text evidence="1">Belongs to the short-chain dehydrogenases/reductases (SDR) family.</text>
</comment>
<dbReference type="Pfam" id="PF00106">
    <property type="entry name" value="adh_short"/>
    <property type="match status" value="1"/>
</dbReference>
<proteinExistence type="inferred from homology"/>
<dbReference type="PANTHER" id="PTHR43899">
    <property type="entry name" value="RH59310P"/>
    <property type="match status" value="1"/>
</dbReference>
<dbReference type="EC" id="1.-.-.-" evidence="3"/>
<dbReference type="Proteomes" id="UP000072618">
    <property type="component" value="Unassembled WGS sequence"/>
</dbReference>
<keyword evidence="2 3" id="KW-0560">Oxidoreductase</keyword>
<evidence type="ECO:0000313" key="4">
    <source>
        <dbReference type="Proteomes" id="UP000072618"/>
    </source>
</evidence>
<dbReference type="GO" id="GO:0016491">
    <property type="term" value="F:oxidoreductase activity"/>
    <property type="evidence" value="ECO:0007669"/>
    <property type="project" value="UniProtKB-KW"/>
</dbReference>
<dbReference type="InterPro" id="IPR051019">
    <property type="entry name" value="VLCFA-Steroid_DH"/>
</dbReference>
<gene>
    <name evidence="3" type="primary">yciK</name>
    <name evidence="3" type="ORF">ERS132394_00417</name>
</gene>
<dbReference type="EMBL" id="FIGJ01000004">
    <property type="protein sequence ID" value="CYU40126.1"/>
    <property type="molecule type" value="Genomic_DNA"/>
</dbReference>
<sequence length="48" mass="5213">MSKTILITGSTDGIGKHLAMKLASEGHEVILHGRNSEKLRVALSDIQR</sequence>
<evidence type="ECO:0000256" key="1">
    <source>
        <dbReference type="ARBA" id="ARBA00006484"/>
    </source>
</evidence>
<dbReference type="AlphaFoldDB" id="A0A123SP38"/>
<dbReference type="Gene3D" id="3.40.50.720">
    <property type="entry name" value="NAD(P)-binding Rossmann-like Domain"/>
    <property type="match status" value="1"/>
</dbReference>
<accession>A0A123SP38</accession>
<reference evidence="3 4" key="1">
    <citation type="submission" date="2016-02" db="EMBL/GenBank/DDBJ databases">
        <authorList>
            <consortium name="Pathogen Informatics"/>
        </authorList>
    </citation>
    <scope>NUCLEOTIDE SEQUENCE [LARGE SCALE GENOMIC DNA]</scope>
    <source>
        <strain evidence="3 4">LSS32</strain>
    </source>
</reference>
<dbReference type="PANTHER" id="PTHR43899:SF13">
    <property type="entry name" value="RH59310P"/>
    <property type="match status" value="1"/>
</dbReference>
<dbReference type="InterPro" id="IPR002347">
    <property type="entry name" value="SDR_fam"/>
</dbReference>